<dbReference type="Gene3D" id="3.10.110.10">
    <property type="entry name" value="Ubiquitin Conjugating Enzyme"/>
    <property type="match status" value="1"/>
</dbReference>
<comment type="caution">
    <text evidence="4">The sequence shown here is derived from an EMBL/GenBank/DDBJ whole genome shotgun (WGS) entry which is preliminary data.</text>
</comment>
<keyword evidence="5" id="KW-1185">Reference proteome</keyword>
<organism evidence="4 5">
    <name type="scientific">Gossypium australe</name>
    <dbReference type="NCBI Taxonomy" id="47621"/>
    <lineage>
        <taxon>Eukaryota</taxon>
        <taxon>Viridiplantae</taxon>
        <taxon>Streptophyta</taxon>
        <taxon>Embryophyta</taxon>
        <taxon>Tracheophyta</taxon>
        <taxon>Spermatophyta</taxon>
        <taxon>Magnoliopsida</taxon>
        <taxon>eudicotyledons</taxon>
        <taxon>Gunneridae</taxon>
        <taxon>Pentapetalae</taxon>
        <taxon>rosids</taxon>
        <taxon>malvids</taxon>
        <taxon>Malvales</taxon>
        <taxon>Malvaceae</taxon>
        <taxon>Malvoideae</taxon>
        <taxon>Gossypium</taxon>
    </lineage>
</organism>
<dbReference type="SUPFAM" id="SSF54495">
    <property type="entry name" value="UBC-like"/>
    <property type="match status" value="1"/>
</dbReference>
<gene>
    <name evidence="4" type="ORF">EPI10_011843</name>
</gene>
<dbReference type="OrthoDB" id="47801at2759"/>
<evidence type="ECO:0000313" key="5">
    <source>
        <dbReference type="Proteomes" id="UP000325315"/>
    </source>
</evidence>
<proteinExistence type="predicted"/>
<keyword evidence="1" id="KW-0808">Transferase</keyword>
<sequence length="193" mass="21453">MFVKILQLVHYRSGGLCLNPNLYESGKVCLSLLNTWAGSETEVWNSGKSTILQVLLSLQALVLNEKPYFNEAGYDKQLGRAEGETNSVSYNENAFLVTCQSMLYILRNPPKHFEALIKEHFSRRAKTILSACNAYMEGAPVGFALECGKNGHNVNLKESSTGFKIMLAKLFPKLVDAFSDQGTNCSEFRGVEK</sequence>
<evidence type="ECO:0000256" key="2">
    <source>
        <dbReference type="ARBA" id="ARBA00022786"/>
    </source>
</evidence>
<dbReference type="EMBL" id="SMMG02000004">
    <property type="protein sequence ID" value="KAA3478000.1"/>
    <property type="molecule type" value="Genomic_DNA"/>
</dbReference>
<evidence type="ECO:0000259" key="3">
    <source>
        <dbReference type="PROSITE" id="PS50127"/>
    </source>
</evidence>
<dbReference type="Proteomes" id="UP000325315">
    <property type="component" value="Unassembled WGS sequence"/>
</dbReference>
<dbReference type="Pfam" id="PF00179">
    <property type="entry name" value="UQ_con"/>
    <property type="match status" value="1"/>
</dbReference>
<dbReference type="GO" id="GO:0061631">
    <property type="term" value="F:ubiquitin conjugating enzyme activity"/>
    <property type="evidence" value="ECO:0007669"/>
    <property type="project" value="TreeGrafter"/>
</dbReference>
<feature type="domain" description="UBC core" evidence="3">
    <location>
        <begin position="1"/>
        <end position="103"/>
    </location>
</feature>
<reference evidence="5" key="1">
    <citation type="journal article" date="2019" name="Plant Biotechnol. J.">
        <title>Genome sequencing of the Australian wild diploid species Gossypium australe highlights disease resistance and delayed gland morphogenesis.</title>
        <authorList>
            <person name="Cai Y."/>
            <person name="Cai X."/>
            <person name="Wang Q."/>
            <person name="Wang P."/>
            <person name="Zhang Y."/>
            <person name="Cai C."/>
            <person name="Xu Y."/>
            <person name="Wang K."/>
            <person name="Zhou Z."/>
            <person name="Wang C."/>
            <person name="Geng S."/>
            <person name="Li B."/>
            <person name="Dong Q."/>
            <person name="Hou Y."/>
            <person name="Wang H."/>
            <person name="Ai P."/>
            <person name="Liu Z."/>
            <person name="Yi F."/>
            <person name="Sun M."/>
            <person name="An G."/>
            <person name="Cheng J."/>
            <person name="Zhang Y."/>
            <person name="Shi Q."/>
            <person name="Xie Y."/>
            <person name="Shi X."/>
            <person name="Chang Y."/>
            <person name="Huang F."/>
            <person name="Chen Y."/>
            <person name="Hong S."/>
            <person name="Mi L."/>
            <person name="Sun Q."/>
            <person name="Zhang L."/>
            <person name="Zhou B."/>
            <person name="Peng R."/>
            <person name="Zhang X."/>
            <person name="Liu F."/>
        </authorList>
    </citation>
    <scope>NUCLEOTIDE SEQUENCE [LARGE SCALE GENOMIC DNA]</scope>
    <source>
        <strain evidence="5">cv. PA1801</strain>
    </source>
</reference>
<accession>A0A5B6W8K9</accession>
<evidence type="ECO:0000313" key="4">
    <source>
        <dbReference type="EMBL" id="KAA3478000.1"/>
    </source>
</evidence>
<dbReference type="InterPro" id="IPR016135">
    <property type="entry name" value="UBQ-conjugating_enzyme/RWD"/>
</dbReference>
<dbReference type="AlphaFoldDB" id="A0A5B6W8K9"/>
<dbReference type="InterPro" id="IPR000608">
    <property type="entry name" value="UBC"/>
</dbReference>
<dbReference type="PROSITE" id="PS50127">
    <property type="entry name" value="UBC_2"/>
    <property type="match status" value="1"/>
</dbReference>
<dbReference type="PANTHER" id="PTHR46116:SF15">
    <property type="entry name" value="(E3-INDEPENDENT) E2 UBIQUITIN-CONJUGATING ENZYME"/>
    <property type="match status" value="1"/>
</dbReference>
<dbReference type="PANTHER" id="PTHR46116">
    <property type="entry name" value="(E3-INDEPENDENT) E2 UBIQUITIN-CONJUGATING ENZYME"/>
    <property type="match status" value="1"/>
</dbReference>
<evidence type="ECO:0000256" key="1">
    <source>
        <dbReference type="ARBA" id="ARBA00022679"/>
    </source>
</evidence>
<protein>
    <submittedName>
        <fullName evidence="4">Putative ubiquitin-conjugating enzyme E2 24</fullName>
    </submittedName>
</protein>
<name>A0A5B6W8K9_9ROSI</name>
<keyword evidence="2" id="KW-0833">Ubl conjugation pathway</keyword>